<sequence>MSLINFPIVDPHIHQWDPYHTPHRAALLVRLLGKDPQLMDQVARKAMAKPLVNSLGLTDYALAPYLPADYAADLDNAGLAGDQLSDQQQSGYQVEQVVHIEASWHDHKGTGVVGETRWVKQLPFEQHGIRLGGIVATAEFSDHRFKKILELHQAQTPLLCGLRRMASHHPDWGVHQWSDEAHLYTSRKFLTGFEQFAKTGLSFDAWVYSSQIPDVTQLGRRFPETPIVLDHLATPVGLFGPVGNHTGVTHAARQDIFARWQDDIAQLAEQPNVYAKISGLMMPVLGHAFYKNRELASASQMVDLLSPLIEHAIAVFGVERIIYASNFPMDKVNTSLSNLMEAYARMIQPYGDAAMHAIFRDNAKRFYRLD</sequence>
<dbReference type="EMBL" id="SNTY01000058">
    <property type="protein sequence ID" value="TEU24756.1"/>
    <property type="molecule type" value="Genomic_DNA"/>
</dbReference>
<dbReference type="InterPro" id="IPR032466">
    <property type="entry name" value="Metal_Hydrolase"/>
</dbReference>
<dbReference type="AlphaFoldDB" id="A0A4Y7X9Z0"/>
<protein>
    <submittedName>
        <fullName evidence="3">Amidohydrolase</fullName>
    </submittedName>
</protein>
<organism evidence="3 4">
    <name type="scientific">Alkanindiges illinoisensis</name>
    <dbReference type="NCBI Taxonomy" id="197183"/>
    <lineage>
        <taxon>Bacteria</taxon>
        <taxon>Pseudomonadati</taxon>
        <taxon>Pseudomonadota</taxon>
        <taxon>Gammaproteobacteria</taxon>
        <taxon>Moraxellales</taxon>
        <taxon>Moraxellaceae</taxon>
        <taxon>Alkanindiges</taxon>
    </lineage>
</organism>
<dbReference type="Pfam" id="PF04909">
    <property type="entry name" value="Amidohydro_2"/>
    <property type="match status" value="1"/>
</dbReference>
<dbReference type="GO" id="GO:0016787">
    <property type="term" value="F:hydrolase activity"/>
    <property type="evidence" value="ECO:0007669"/>
    <property type="project" value="UniProtKB-KW"/>
</dbReference>
<dbReference type="PANTHER" id="PTHR43569:SF1">
    <property type="entry name" value="BLL3371 PROTEIN"/>
    <property type="match status" value="1"/>
</dbReference>
<evidence type="ECO:0000256" key="1">
    <source>
        <dbReference type="ARBA" id="ARBA00038310"/>
    </source>
</evidence>
<dbReference type="InterPro" id="IPR006680">
    <property type="entry name" value="Amidohydro-rel"/>
</dbReference>
<dbReference type="RefSeq" id="WP_134245118.1">
    <property type="nucleotide sequence ID" value="NZ_SNTY01000058.1"/>
</dbReference>
<reference evidence="3 4" key="1">
    <citation type="submission" date="2019-03" db="EMBL/GenBank/DDBJ databases">
        <title>Alkanindiges illinoisensis: a potential pathogenic isolated from ascites of a gastric cancer patient with abdominal metastasis.</title>
        <authorList>
            <person name="Hu X."/>
            <person name="Yang B."/>
            <person name="Yan X."/>
            <person name="Lin L."/>
            <person name="Zhao H."/>
            <person name="Zhou F."/>
            <person name="Su B."/>
            <person name="Chen J."/>
            <person name="Rui Y."/>
            <person name="Wang Q."/>
            <person name="Zheng L."/>
        </authorList>
    </citation>
    <scope>NUCLEOTIDE SEQUENCE [LARGE SCALE GENOMIC DNA]</scope>
    <source>
        <strain evidence="3 4">NFYY 23406</strain>
    </source>
</reference>
<keyword evidence="4" id="KW-1185">Reference proteome</keyword>
<dbReference type="OrthoDB" id="9787654at2"/>
<dbReference type="InterPro" id="IPR052350">
    <property type="entry name" value="Metallo-dep_Lactonases"/>
</dbReference>
<accession>A0A4Y7X9Z0</accession>
<gene>
    <name evidence="3" type="ORF">E2B99_11710</name>
</gene>
<proteinExistence type="inferred from homology"/>
<comment type="caution">
    <text evidence="3">The sequence shown here is derived from an EMBL/GenBank/DDBJ whole genome shotgun (WGS) entry which is preliminary data.</text>
</comment>
<dbReference type="PANTHER" id="PTHR43569">
    <property type="entry name" value="AMIDOHYDROLASE"/>
    <property type="match status" value="1"/>
</dbReference>
<evidence type="ECO:0000313" key="4">
    <source>
        <dbReference type="Proteomes" id="UP000297834"/>
    </source>
</evidence>
<dbReference type="Proteomes" id="UP000297834">
    <property type="component" value="Unassembled WGS sequence"/>
</dbReference>
<dbReference type="SUPFAM" id="SSF51556">
    <property type="entry name" value="Metallo-dependent hydrolases"/>
    <property type="match status" value="1"/>
</dbReference>
<comment type="similarity">
    <text evidence="1">Belongs to the metallo-dependent hydrolases superfamily.</text>
</comment>
<feature type="domain" description="Amidohydrolase-related" evidence="2">
    <location>
        <begin position="152"/>
        <end position="369"/>
    </location>
</feature>
<dbReference type="Gene3D" id="3.20.20.140">
    <property type="entry name" value="Metal-dependent hydrolases"/>
    <property type="match status" value="1"/>
</dbReference>
<keyword evidence="3" id="KW-0378">Hydrolase</keyword>
<evidence type="ECO:0000313" key="3">
    <source>
        <dbReference type="EMBL" id="TEU24756.1"/>
    </source>
</evidence>
<evidence type="ECO:0000259" key="2">
    <source>
        <dbReference type="Pfam" id="PF04909"/>
    </source>
</evidence>
<name>A0A4Y7X9Z0_9GAMM</name>
<dbReference type="STRING" id="1120977.GCA_000619845_01611"/>